<dbReference type="InterPro" id="IPR051333">
    <property type="entry name" value="CLIP_Serine_Protease"/>
</dbReference>
<evidence type="ECO:0000313" key="4">
    <source>
        <dbReference type="EMBL" id="KAG8226431.1"/>
    </source>
</evidence>
<dbReference type="Gene3D" id="2.40.10.10">
    <property type="entry name" value="Trypsin-like serine proteases"/>
    <property type="match status" value="2"/>
</dbReference>
<gene>
    <name evidence="4" type="ORF">J437_LFUL015099</name>
</gene>
<dbReference type="Proteomes" id="UP000792457">
    <property type="component" value="Unassembled WGS sequence"/>
</dbReference>
<dbReference type="FunFam" id="2.40.10.10:FF:000068">
    <property type="entry name" value="transmembrane protease serine 2"/>
    <property type="match status" value="1"/>
</dbReference>
<evidence type="ECO:0000256" key="1">
    <source>
        <dbReference type="ARBA" id="ARBA00023157"/>
    </source>
</evidence>
<dbReference type="InterPro" id="IPR009003">
    <property type="entry name" value="Peptidase_S1_PA"/>
</dbReference>
<dbReference type="PANTHER" id="PTHR24260">
    <property type="match status" value="1"/>
</dbReference>
<dbReference type="SMART" id="SM00020">
    <property type="entry name" value="Tryp_SPc"/>
    <property type="match status" value="1"/>
</dbReference>
<dbReference type="GO" id="GO:0004252">
    <property type="term" value="F:serine-type endopeptidase activity"/>
    <property type="evidence" value="ECO:0007669"/>
    <property type="project" value="InterPro"/>
</dbReference>
<organism evidence="4 5">
    <name type="scientific">Ladona fulva</name>
    <name type="common">Scarce chaser dragonfly</name>
    <name type="synonym">Libellula fulva</name>
    <dbReference type="NCBI Taxonomy" id="123851"/>
    <lineage>
        <taxon>Eukaryota</taxon>
        <taxon>Metazoa</taxon>
        <taxon>Ecdysozoa</taxon>
        <taxon>Arthropoda</taxon>
        <taxon>Hexapoda</taxon>
        <taxon>Insecta</taxon>
        <taxon>Pterygota</taxon>
        <taxon>Palaeoptera</taxon>
        <taxon>Odonata</taxon>
        <taxon>Epiprocta</taxon>
        <taxon>Anisoptera</taxon>
        <taxon>Libelluloidea</taxon>
        <taxon>Libellulidae</taxon>
        <taxon>Ladona</taxon>
    </lineage>
</organism>
<dbReference type="GO" id="GO:0006508">
    <property type="term" value="P:proteolysis"/>
    <property type="evidence" value="ECO:0007669"/>
    <property type="project" value="InterPro"/>
</dbReference>
<dbReference type="SUPFAM" id="SSF50494">
    <property type="entry name" value="Trypsin-like serine proteases"/>
    <property type="match status" value="1"/>
</dbReference>
<keyword evidence="5" id="KW-1185">Reference proteome</keyword>
<dbReference type="PROSITE" id="PS00134">
    <property type="entry name" value="TRYPSIN_HIS"/>
    <property type="match status" value="1"/>
</dbReference>
<evidence type="ECO:0000256" key="2">
    <source>
        <dbReference type="SAM" id="SignalP"/>
    </source>
</evidence>
<dbReference type="EMBL" id="KZ308282">
    <property type="protein sequence ID" value="KAG8226431.1"/>
    <property type="molecule type" value="Genomic_DNA"/>
</dbReference>
<reference evidence="4" key="1">
    <citation type="submission" date="2013-04" db="EMBL/GenBank/DDBJ databases">
        <authorList>
            <person name="Qu J."/>
            <person name="Murali S.C."/>
            <person name="Bandaranaike D."/>
            <person name="Bellair M."/>
            <person name="Blankenburg K."/>
            <person name="Chao H."/>
            <person name="Dinh H."/>
            <person name="Doddapaneni H."/>
            <person name="Downs B."/>
            <person name="Dugan-Rocha S."/>
            <person name="Elkadiri S."/>
            <person name="Gnanaolivu R.D."/>
            <person name="Hernandez B."/>
            <person name="Javaid M."/>
            <person name="Jayaseelan J.C."/>
            <person name="Lee S."/>
            <person name="Li M."/>
            <person name="Ming W."/>
            <person name="Munidasa M."/>
            <person name="Muniz J."/>
            <person name="Nguyen L."/>
            <person name="Ongeri F."/>
            <person name="Osuji N."/>
            <person name="Pu L.-L."/>
            <person name="Puazo M."/>
            <person name="Qu C."/>
            <person name="Quiroz J."/>
            <person name="Raj R."/>
            <person name="Weissenberger G."/>
            <person name="Xin Y."/>
            <person name="Zou X."/>
            <person name="Han Y."/>
            <person name="Richards S."/>
            <person name="Worley K."/>
            <person name="Muzny D."/>
            <person name="Gibbs R."/>
        </authorList>
    </citation>
    <scope>NUCLEOTIDE SEQUENCE</scope>
    <source>
        <strain evidence="4">Sampled in the wild</strain>
    </source>
</reference>
<evidence type="ECO:0000313" key="5">
    <source>
        <dbReference type="Proteomes" id="UP000792457"/>
    </source>
</evidence>
<dbReference type="InterPro" id="IPR001314">
    <property type="entry name" value="Peptidase_S1A"/>
</dbReference>
<feature type="chain" id="PRO_5035471287" description="Peptidase S1 domain-containing protein" evidence="2">
    <location>
        <begin position="22"/>
        <end position="436"/>
    </location>
</feature>
<reference evidence="4" key="2">
    <citation type="submission" date="2017-10" db="EMBL/GenBank/DDBJ databases">
        <title>Ladona fulva Genome sequencing and assembly.</title>
        <authorList>
            <person name="Murali S."/>
            <person name="Richards S."/>
            <person name="Bandaranaike D."/>
            <person name="Bellair M."/>
            <person name="Blankenburg K."/>
            <person name="Chao H."/>
            <person name="Dinh H."/>
            <person name="Doddapaneni H."/>
            <person name="Dugan-Rocha S."/>
            <person name="Elkadiri S."/>
            <person name="Gnanaolivu R."/>
            <person name="Hernandez B."/>
            <person name="Skinner E."/>
            <person name="Javaid M."/>
            <person name="Lee S."/>
            <person name="Li M."/>
            <person name="Ming W."/>
            <person name="Munidasa M."/>
            <person name="Muniz J."/>
            <person name="Nguyen L."/>
            <person name="Hughes D."/>
            <person name="Osuji N."/>
            <person name="Pu L.-L."/>
            <person name="Puazo M."/>
            <person name="Qu C."/>
            <person name="Quiroz J."/>
            <person name="Raj R."/>
            <person name="Weissenberger G."/>
            <person name="Xin Y."/>
            <person name="Zou X."/>
            <person name="Han Y."/>
            <person name="Worley K."/>
            <person name="Muzny D."/>
            <person name="Gibbs R."/>
        </authorList>
    </citation>
    <scope>NUCLEOTIDE SEQUENCE</scope>
    <source>
        <strain evidence="4">Sampled in the wild</strain>
    </source>
</reference>
<accession>A0A8K0NY83</accession>
<dbReference type="InterPro" id="IPR043504">
    <property type="entry name" value="Peptidase_S1_PA_chymotrypsin"/>
</dbReference>
<protein>
    <recommendedName>
        <fullName evidence="3">Peptidase S1 domain-containing protein</fullName>
    </recommendedName>
</protein>
<dbReference type="CDD" id="cd00190">
    <property type="entry name" value="Tryp_SPc"/>
    <property type="match status" value="1"/>
</dbReference>
<dbReference type="Pfam" id="PF00089">
    <property type="entry name" value="Trypsin"/>
    <property type="match status" value="1"/>
</dbReference>
<dbReference type="PANTHER" id="PTHR24260:SF143">
    <property type="entry name" value="SERINE PROTEASE GD-LIKE PROTEIN"/>
    <property type="match status" value="1"/>
</dbReference>
<dbReference type="InterPro" id="IPR001254">
    <property type="entry name" value="Trypsin_dom"/>
</dbReference>
<feature type="domain" description="Peptidase S1" evidence="3">
    <location>
        <begin position="178"/>
        <end position="435"/>
    </location>
</feature>
<evidence type="ECO:0000259" key="3">
    <source>
        <dbReference type="PROSITE" id="PS50240"/>
    </source>
</evidence>
<sequence>MINKGIITLALLQLYVCGGMGQIEIISVISTSGNHQFGSGNQQFSSGNGAPSSPCPNIFQYQYSRTGWIGKIAVPPSSALGSNGRLVPVRLNLQMTLPATLPRRIPGRRFTIINLDHTFQPYTISGGGGGPVVVAQPEKENEDDKYAVYEVVTSSSGDFLNYFFPDSCGRPLSSTHLIAFGETVSKRGDWPWVVALFHNKVEEAGIRFACGGTLISRLFVLTAAHCAVRLGERMHPDLLTVHLGKFNLSNWFETGVQIRAIKFIHWHPDYNSLPDADLAVLELSVPAEFSSFVRPACIWPPDKADLALIVGRIGLVVGWGKDENNKILTSTPKLARSPIVSQEDCLRSNNGFSSITSSRTFCAGFRNGTGPCSGDSGGGFMMSIPDEEHGGFKWYLRGVVSTSLETNQQVKCDLNQYVVFADVAKQRAWISQFIAL</sequence>
<name>A0A8K0NY83_LADFU</name>
<dbReference type="AlphaFoldDB" id="A0A8K0NY83"/>
<proteinExistence type="predicted"/>
<dbReference type="OrthoDB" id="8170759at2759"/>
<keyword evidence="2" id="KW-0732">Signal</keyword>
<feature type="signal peptide" evidence="2">
    <location>
        <begin position="1"/>
        <end position="21"/>
    </location>
</feature>
<dbReference type="InterPro" id="IPR018114">
    <property type="entry name" value="TRYPSIN_HIS"/>
</dbReference>
<dbReference type="PROSITE" id="PS50240">
    <property type="entry name" value="TRYPSIN_DOM"/>
    <property type="match status" value="1"/>
</dbReference>
<dbReference type="PRINTS" id="PR00722">
    <property type="entry name" value="CHYMOTRYPSIN"/>
</dbReference>
<keyword evidence="1" id="KW-1015">Disulfide bond</keyword>
<comment type="caution">
    <text evidence="4">The sequence shown here is derived from an EMBL/GenBank/DDBJ whole genome shotgun (WGS) entry which is preliminary data.</text>
</comment>